<dbReference type="AlphaFoldDB" id="X1CIJ9"/>
<proteinExistence type="predicted"/>
<name>X1CIJ9_9ZZZZ</name>
<feature type="non-terminal residue" evidence="1">
    <location>
        <position position="274"/>
    </location>
</feature>
<accession>X1CIJ9</accession>
<feature type="non-terminal residue" evidence="1">
    <location>
        <position position="1"/>
    </location>
</feature>
<organism evidence="1">
    <name type="scientific">marine sediment metagenome</name>
    <dbReference type="NCBI Taxonomy" id="412755"/>
    <lineage>
        <taxon>unclassified sequences</taxon>
        <taxon>metagenomes</taxon>
        <taxon>ecological metagenomes</taxon>
    </lineage>
</organism>
<reference evidence="1" key="1">
    <citation type="journal article" date="2014" name="Front. Microbiol.">
        <title>High frequency of phylogenetically diverse reductive dehalogenase-homologous genes in deep subseafloor sedimentary metagenomes.</title>
        <authorList>
            <person name="Kawai M."/>
            <person name="Futagami T."/>
            <person name="Toyoda A."/>
            <person name="Takaki Y."/>
            <person name="Nishi S."/>
            <person name="Hori S."/>
            <person name="Arai W."/>
            <person name="Tsubouchi T."/>
            <person name="Morono Y."/>
            <person name="Uchiyama I."/>
            <person name="Ito T."/>
            <person name="Fujiyama A."/>
            <person name="Inagaki F."/>
            <person name="Takami H."/>
        </authorList>
    </citation>
    <scope>NUCLEOTIDE SEQUENCE</scope>
    <source>
        <strain evidence="1">Expedition CK06-06</strain>
    </source>
</reference>
<dbReference type="EMBL" id="BART01027684">
    <property type="protein sequence ID" value="GAG96058.1"/>
    <property type="molecule type" value="Genomic_DNA"/>
</dbReference>
<gene>
    <name evidence="1" type="ORF">S01H4_49025</name>
</gene>
<sequence>LNKYEAQEEHLGRCRDYAKSTEHQPNYFVNTEDCSGNYLRDSRNAVSCYFAHTLKDCGYLVNSKSSNNCWRGMAIDAEFSYESVPVGSSRELYCYANIGGEANLYSFGLEQNSSHCFGCAALKRKSYCILNKQYGKEEYFELIPRIVAQMKCTGEWGQGLAPSLSRHVCEHTLSDIFFERLSLEEKEIRGYRCESIEVEPTAGSPSELSQLPSDVSQITENQILGKAFPSKKSGRLFNIQRRELAFHQRFNIPLPRLHWFERIEQLWTQRERIR</sequence>
<comment type="caution">
    <text evidence="1">The sequence shown here is derived from an EMBL/GenBank/DDBJ whole genome shotgun (WGS) entry which is preliminary data.</text>
</comment>
<evidence type="ECO:0000313" key="1">
    <source>
        <dbReference type="EMBL" id="GAG96058.1"/>
    </source>
</evidence>
<protein>
    <submittedName>
        <fullName evidence="1">Uncharacterized protein</fullName>
    </submittedName>
</protein>